<dbReference type="GO" id="GO:0000156">
    <property type="term" value="F:phosphorelay response regulator activity"/>
    <property type="evidence" value="ECO:0007669"/>
    <property type="project" value="TreeGrafter"/>
</dbReference>
<dbReference type="GO" id="GO:0006355">
    <property type="term" value="P:regulation of DNA-templated transcription"/>
    <property type="evidence" value="ECO:0007669"/>
    <property type="project" value="InterPro"/>
</dbReference>
<comment type="caution">
    <text evidence="10">The sequence shown here is derived from an EMBL/GenBank/DDBJ whole genome shotgun (WGS) entry which is preliminary data.</text>
</comment>
<dbReference type="GO" id="GO:0032993">
    <property type="term" value="C:protein-DNA complex"/>
    <property type="evidence" value="ECO:0007669"/>
    <property type="project" value="TreeGrafter"/>
</dbReference>
<dbReference type="Pfam" id="PF00486">
    <property type="entry name" value="Trans_reg_C"/>
    <property type="match status" value="1"/>
</dbReference>
<dbReference type="PANTHER" id="PTHR48111">
    <property type="entry name" value="REGULATOR OF RPOS"/>
    <property type="match status" value="1"/>
</dbReference>
<dbReference type="Gene3D" id="6.10.250.690">
    <property type="match status" value="1"/>
</dbReference>
<dbReference type="RefSeq" id="WP_126549801.1">
    <property type="nucleotide sequence ID" value="NZ_BIFS01000001.1"/>
</dbReference>
<evidence type="ECO:0000256" key="6">
    <source>
        <dbReference type="PROSITE-ProRule" id="PRU00169"/>
    </source>
</evidence>
<dbReference type="SMART" id="SM00448">
    <property type="entry name" value="REC"/>
    <property type="match status" value="1"/>
</dbReference>
<feature type="modified residue" description="4-aspartylphosphate" evidence="6">
    <location>
        <position position="51"/>
    </location>
</feature>
<reference evidence="11" key="1">
    <citation type="submission" date="2018-12" db="EMBL/GenBank/DDBJ databases">
        <title>Tengunoibacter tsumagoiensis gen. nov., sp. nov., Dictyobacter kobayashii sp. nov., D. alpinus sp. nov., and D. joshuensis sp. nov. and description of Dictyobacteraceae fam. nov. within the order Ktedonobacterales isolated from Tengu-no-mugimeshi.</title>
        <authorList>
            <person name="Wang C.M."/>
            <person name="Zheng Y."/>
            <person name="Sakai Y."/>
            <person name="Toyoda A."/>
            <person name="Minakuchi Y."/>
            <person name="Abe K."/>
            <person name="Yokota A."/>
            <person name="Yabe S."/>
        </authorList>
    </citation>
    <scope>NUCLEOTIDE SEQUENCE [LARGE SCALE GENOMIC DNA]</scope>
    <source>
        <strain evidence="11">Uno11</strain>
    </source>
</reference>
<protein>
    <submittedName>
        <fullName evidence="10">DNA-binding response regulator</fullName>
    </submittedName>
</protein>
<dbReference type="GO" id="GO:0000976">
    <property type="term" value="F:transcription cis-regulatory region binding"/>
    <property type="evidence" value="ECO:0007669"/>
    <property type="project" value="TreeGrafter"/>
</dbReference>
<dbReference type="InterPro" id="IPR001789">
    <property type="entry name" value="Sig_transdc_resp-reg_receiver"/>
</dbReference>
<dbReference type="Proteomes" id="UP000287188">
    <property type="component" value="Unassembled WGS sequence"/>
</dbReference>
<keyword evidence="3" id="KW-0805">Transcription regulation</keyword>
<dbReference type="GO" id="GO:0005829">
    <property type="term" value="C:cytosol"/>
    <property type="evidence" value="ECO:0007669"/>
    <property type="project" value="TreeGrafter"/>
</dbReference>
<keyword evidence="2" id="KW-0902">Two-component regulatory system</keyword>
<dbReference type="EMBL" id="BIFS01000001">
    <property type="protein sequence ID" value="GCE18233.1"/>
    <property type="molecule type" value="Genomic_DNA"/>
</dbReference>
<evidence type="ECO:0000256" key="1">
    <source>
        <dbReference type="ARBA" id="ARBA00022553"/>
    </source>
</evidence>
<dbReference type="CDD" id="cd19935">
    <property type="entry name" value="REC_OmpR_CusR-like"/>
    <property type="match status" value="1"/>
</dbReference>
<dbReference type="PROSITE" id="PS51755">
    <property type="entry name" value="OMPR_PHOB"/>
    <property type="match status" value="1"/>
</dbReference>
<dbReference type="Pfam" id="PF00072">
    <property type="entry name" value="Response_reg"/>
    <property type="match status" value="1"/>
</dbReference>
<keyword evidence="1 6" id="KW-0597">Phosphoprotein</keyword>
<evidence type="ECO:0000313" key="11">
    <source>
        <dbReference type="Proteomes" id="UP000287188"/>
    </source>
</evidence>
<name>A0A402AGP1_9CHLR</name>
<dbReference type="SMART" id="SM00862">
    <property type="entry name" value="Trans_reg_C"/>
    <property type="match status" value="1"/>
</dbReference>
<evidence type="ECO:0000256" key="2">
    <source>
        <dbReference type="ARBA" id="ARBA00023012"/>
    </source>
</evidence>
<evidence type="ECO:0000259" key="9">
    <source>
        <dbReference type="PROSITE" id="PS51755"/>
    </source>
</evidence>
<keyword evidence="11" id="KW-1185">Reference proteome</keyword>
<feature type="DNA-binding region" description="OmpR/PhoB-type" evidence="7">
    <location>
        <begin position="124"/>
        <end position="222"/>
    </location>
</feature>
<dbReference type="InterPro" id="IPR001867">
    <property type="entry name" value="OmpR/PhoB-type_DNA-bd"/>
</dbReference>
<keyword evidence="5" id="KW-0804">Transcription</keyword>
<sequence>MRLLVVEDHPALGPDLKKGLERCHYLVDLVTNGEDALARESDVPYDLIILDILLPGLDGREVCRRLREMHQQVPILFLTALGTVDDRIQGLDLGADDYLSKPFDFRELEARVRALLRRNSSTRTPVLSFQDITLDTRTHEARRGERLIALSSKEYTLLHFFMSHPREILSRTTIAEHVWDYDAEQFSNVIEVYVRYLRNKLCAAGEPNLIQTVRGSGYQLKEPIQ</sequence>
<dbReference type="AlphaFoldDB" id="A0A402AGP1"/>
<dbReference type="InterPro" id="IPR039420">
    <property type="entry name" value="WalR-like"/>
</dbReference>
<dbReference type="PROSITE" id="PS50110">
    <property type="entry name" value="RESPONSE_REGULATORY"/>
    <property type="match status" value="1"/>
</dbReference>
<dbReference type="CDD" id="cd00383">
    <property type="entry name" value="trans_reg_C"/>
    <property type="match status" value="1"/>
</dbReference>
<evidence type="ECO:0000256" key="5">
    <source>
        <dbReference type="ARBA" id="ARBA00023163"/>
    </source>
</evidence>
<evidence type="ECO:0000313" key="10">
    <source>
        <dbReference type="EMBL" id="GCE18233.1"/>
    </source>
</evidence>
<dbReference type="InterPro" id="IPR036388">
    <property type="entry name" value="WH-like_DNA-bd_sf"/>
</dbReference>
<feature type="domain" description="OmpR/PhoB-type" evidence="9">
    <location>
        <begin position="124"/>
        <end position="222"/>
    </location>
</feature>
<proteinExistence type="predicted"/>
<keyword evidence="4 7" id="KW-0238">DNA-binding</keyword>
<dbReference type="SUPFAM" id="SSF52172">
    <property type="entry name" value="CheY-like"/>
    <property type="match status" value="1"/>
</dbReference>
<evidence type="ECO:0000256" key="3">
    <source>
        <dbReference type="ARBA" id="ARBA00023015"/>
    </source>
</evidence>
<evidence type="ECO:0000256" key="7">
    <source>
        <dbReference type="PROSITE-ProRule" id="PRU01091"/>
    </source>
</evidence>
<accession>A0A402AGP1</accession>
<dbReference type="PANTHER" id="PTHR48111:SF22">
    <property type="entry name" value="REGULATOR OF RPOS"/>
    <property type="match status" value="1"/>
</dbReference>
<feature type="domain" description="Response regulatory" evidence="8">
    <location>
        <begin position="2"/>
        <end position="116"/>
    </location>
</feature>
<dbReference type="FunFam" id="1.10.10.10:FF:000005">
    <property type="entry name" value="Two-component system response regulator"/>
    <property type="match status" value="1"/>
</dbReference>
<dbReference type="FunFam" id="3.40.50.2300:FF:000002">
    <property type="entry name" value="DNA-binding response regulator PhoP"/>
    <property type="match status" value="1"/>
</dbReference>
<gene>
    <name evidence="10" type="ORF">KDK_20330</name>
</gene>
<dbReference type="OrthoDB" id="152576at2"/>
<dbReference type="Gene3D" id="3.40.50.2300">
    <property type="match status" value="1"/>
</dbReference>
<dbReference type="InterPro" id="IPR011006">
    <property type="entry name" value="CheY-like_superfamily"/>
</dbReference>
<dbReference type="Gene3D" id="1.10.10.10">
    <property type="entry name" value="Winged helix-like DNA-binding domain superfamily/Winged helix DNA-binding domain"/>
    <property type="match status" value="1"/>
</dbReference>
<evidence type="ECO:0000259" key="8">
    <source>
        <dbReference type="PROSITE" id="PS50110"/>
    </source>
</evidence>
<evidence type="ECO:0000256" key="4">
    <source>
        <dbReference type="ARBA" id="ARBA00023125"/>
    </source>
</evidence>
<organism evidence="10 11">
    <name type="scientific">Dictyobacter kobayashii</name>
    <dbReference type="NCBI Taxonomy" id="2014872"/>
    <lineage>
        <taxon>Bacteria</taxon>
        <taxon>Bacillati</taxon>
        <taxon>Chloroflexota</taxon>
        <taxon>Ktedonobacteria</taxon>
        <taxon>Ktedonobacterales</taxon>
        <taxon>Dictyobacteraceae</taxon>
        <taxon>Dictyobacter</taxon>
    </lineage>
</organism>